<keyword evidence="6 7" id="KW-0570">Pentose shunt</keyword>
<gene>
    <name evidence="12" type="primary">gndA</name>
    <name evidence="12" type="ORF">IAB02_03135</name>
</gene>
<comment type="subunit">
    <text evidence="2 7">Homodimer.</text>
</comment>
<dbReference type="InterPro" id="IPR006113">
    <property type="entry name" value="6PGDH_Gnd/GntZ"/>
</dbReference>
<evidence type="ECO:0000256" key="10">
    <source>
        <dbReference type="RuleBase" id="RU000485"/>
    </source>
</evidence>
<evidence type="ECO:0000313" key="12">
    <source>
        <dbReference type="EMBL" id="HIU33533.1"/>
    </source>
</evidence>
<feature type="binding site" description="in other chain" evidence="9">
    <location>
        <position position="288"/>
    </location>
    <ligand>
        <name>substrate</name>
        <note>ligand shared between dimeric partners</note>
    </ligand>
</feature>
<dbReference type="Pfam" id="PF03446">
    <property type="entry name" value="NAD_binding_2"/>
    <property type="match status" value="1"/>
</dbReference>
<organism evidence="12 13">
    <name type="scientific">Candidatus Pullichristensenella excrementigallinarum</name>
    <dbReference type="NCBI Taxonomy" id="2840907"/>
    <lineage>
        <taxon>Bacteria</taxon>
        <taxon>Bacillati</taxon>
        <taxon>Bacillota</taxon>
        <taxon>Clostridia</taxon>
        <taxon>Candidatus Pullichristensenella</taxon>
    </lineage>
</organism>
<evidence type="ECO:0000256" key="2">
    <source>
        <dbReference type="ARBA" id="ARBA00011738"/>
    </source>
</evidence>
<dbReference type="PIRSF" id="PIRSF000109">
    <property type="entry name" value="6PGD"/>
    <property type="match status" value="1"/>
</dbReference>
<evidence type="ECO:0000259" key="11">
    <source>
        <dbReference type="SMART" id="SM01350"/>
    </source>
</evidence>
<dbReference type="InterPro" id="IPR006115">
    <property type="entry name" value="6PGDH_NADP-bd"/>
</dbReference>
<dbReference type="InterPro" id="IPR013328">
    <property type="entry name" value="6PGD_dom2"/>
</dbReference>
<keyword evidence="3 7" id="KW-0521">NADP</keyword>
<evidence type="ECO:0000256" key="6">
    <source>
        <dbReference type="ARBA" id="ARBA00023126"/>
    </source>
</evidence>
<dbReference type="GO" id="GO:0004616">
    <property type="term" value="F:phosphogluconate dehydrogenase (decarboxylating) activity"/>
    <property type="evidence" value="ECO:0007669"/>
    <property type="project" value="UniProtKB-EC"/>
</dbReference>
<dbReference type="PANTHER" id="PTHR11811">
    <property type="entry name" value="6-PHOSPHOGLUCONATE DEHYDROGENASE"/>
    <property type="match status" value="1"/>
</dbReference>
<feature type="binding site" description="in other chain" evidence="9">
    <location>
        <begin position="130"/>
        <end position="132"/>
    </location>
    <ligand>
        <name>substrate</name>
        <note>ligand shared between dimeric partners</note>
    </ligand>
</feature>
<dbReference type="InterPro" id="IPR006114">
    <property type="entry name" value="6PGDH_C"/>
</dbReference>
<dbReference type="InterPro" id="IPR006183">
    <property type="entry name" value="Pgluconate_DH"/>
</dbReference>
<dbReference type="GO" id="GO:0019521">
    <property type="term" value="P:D-gluconate metabolic process"/>
    <property type="evidence" value="ECO:0007669"/>
    <property type="project" value="UniProtKB-KW"/>
</dbReference>
<evidence type="ECO:0000256" key="9">
    <source>
        <dbReference type="PIRSR" id="PIRSR000109-2"/>
    </source>
</evidence>
<keyword evidence="4 7" id="KW-0560">Oxidoreductase</keyword>
<feature type="domain" description="6-phosphogluconate dehydrogenase C-terminal" evidence="11">
    <location>
        <begin position="180"/>
        <end position="470"/>
    </location>
</feature>
<feature type="binding site" description="in other chain" evidence="9">
    <location>
        <position position="192"/>
    </location>
    <ligand>
        <name>substrate</name>
        <note>ligand shared between dimeric partners</note>
    </ligand>
</feature>
<dbReference type="SMART" id="SM01350">
    <property type="entry name" value="6PGD"/>
    <property type="match status" value="1"/>
</dbReference>
<dbReference type="Gene3D" id="1.20.5.320">
    <property type="entry name" value="6-Phosphogluconate Dehydrogenase, domain 3"/>
    <property type="match status" value="1"/>
</dbReference>
<dbReference type="EC" id="1.1.1.44" evidence="7 10"/>
<dbReference type="NCBIfam" id="NF006765">
    <property type="entry name" value="PRK09287.1"/>
    <property type="match status" value="1"/>
</dbReference>
<comment type="pathway">
    <text evidence="7 10">Carbohydrate degradation; pentose phosphate pathway; D-ribulose 5-phosphate from D-glucose 6-phosphate (oxidative stage): step 3/3.</text>
</comment>
<dbReference type="SUPFAM" id="SSF48179">
    <property type="entry name" value="6-phosphogluconate dehydrogenase C-terminal domain-like"/>
    <property type="match status" value="1"/>
</dbReference>
<reference evidence="12" key="1">
    <citation type="submission" date="2020-10" db="EMBL/GenBank/DDBJ databases">
        <authorList>
            <person name="Gilroy R."/>
        </authorList>
    </citation>
    <scope>NUCLEOTIDE SEQUENCE</scope>
    <source>
        <strain evidence="12">ChiHcec3-11533</strain>
    </source>
</reference>
<dbReference type="SUPFAM" id="SSF51735">
    <property type="entry name" value="NAD(P)-binding Rossmann-fold domains"/>
    <property type="match status" value="1"/>
</dbReference>
<comment type="function">
    <text evidence="7">Catalyzes the oxidative decarboxylation of 6-phosphogluconate to ribulose 5-phosphate and CO(2), with concomitant reduction of NADP to NADPH.</text>
</comment>
<feature type="active site" description="Proton acceptor" evidence="8">
    <location>
        <position position="184"/>
    </location>
</feature>
<dbReference type="Gene3D" id="3.40.50.720">
    <property type="entry name" value="NAD(P)-binding Rossmann-like Domain"/>
    <property type="match status" value="1"/>
</dbReference>
<reference evidence="12" key="2">
    <citation type="journal article" date="2021" name="PeerJ">
        <title>Extensive microbial diversity within the chicken gut microbiome revealed by metagenomics and culture.</title>
        <authorList>
            <person name="Gilroy R."/>
            <person name="Ravi A."/>
            <person name="Getino M."/>
            <person name="Pursley I."/>
            <person name="Horton D.L."/>
            <person name="Alikhan N.F."/>
            <person name="Baker D."/>
            <person name="Gharbi K."/>
            <person name="Hall N."/>
            <person name="Watson M."/>
            <person name="Adriaenssens E.M."/>
            <person name="Foster-Nyarko E."/>
            <person name="Jarju S."/>
            <person name="Secka A."/>
            <person name="Antonio M."/>
            <person name="Oren A."/>
            <person name="Chaudhuri R.R."/>
            <person name="La Ragione R."/>
            <person name="Hildebrand F."/>
            <person name="Pallen M.J."/>
        </authorList>
    </citation>
    <scope>NUCLEOTIDE SEQUENCE</scope>
    <source>
        <strain evidence="12">ChiHcec3-11533</strain>
    </source>
</reference>
<evidence type="ECO:0000256" key="7">
    <source>
        <dbReference type="PIRNR" id="PIRNR000109"/>
    </source>
</evidence>
<dbReference type="GO" id="GO:0006098">
    <property type="term" value="P:pentose-phosphate shunt"/>
    <property type="evidence" value="ECO:0007669"/>
    <property type="project" value="UniProtKB-KW"/>
</dbReference>
<dbReference type="Proteomes" id="UP000824072">
    <property type="component" value="Unassembled WGS sequence"/>
</dbReference>
<evidence type="ECO:0000256" key="8">
    <source>
        <dbReference type="PIRSR" id="PIRSR000109-1"/>
    </source>
</evidence>
<name>A0A9D1IA91_9FIRM</name>
<proteinExistence type="inferred from homology"/>
<sequence length="471" mass="51428">MQGREMGVIGLGVMGANLALNLMDKGVRVVVYDQEPERTVAAFLNDPGRKGDARGAYSLPQMVRELSRPRALWLMIRAGKPVDEVLQSLLPLLDRGDVVIDGGNTHFSDTVRRQEWAARFGVYLLGMGVSGGKEGARHGPSLMVGGDKRGWEIVRPYLEAIAARAGGETCVGYLGEGGAGHFVKMVHNGIEYADMEILAEAWQMMREGLGLSPFAAGEIFSEWNEGILKSYLVEITAQALRKIEPDGTPLVERIRDAAGQKGTGSWAVREALEAGVPLSLIAEAVFQRSLSARTTEREGLRRTLGPGESGEKFQRVEFLEDLREAIYLARVLAYAQGFALLASAGENHAWRIDLACAARLWRGGCILRGTLLEKIADVFSRTPELSNLLLDEEFAREAVNRQAALRRTVERASRAGTAAPVLCAALSYFDSLRAGRLPADLIQAQRDCFGAHGFERVDAPPGRLFHANWSE</sequence>
<evidence type="ECO:0000256" key="3">
    <source>
        <dbReference type="ARBA" id="ARBA00022857"/>
    </source>
</evidence>
<accession>A0A9D1IA91</accession>
<feature type="binding site" evidence="9">
    <location>
        <position position="452"/>
    </location>
    <ligand>
        <name>substrate</name>
        <note>ligand shared between dimeric partners</note>
    </ligand>
</feature>
<comment type="similarity">
    <text evidence="1 7 10">Belongs to the 6-phosphogluconate dehydrogenase family.</text>
</comment>
<dbReference type="AlphaFoldDB" id="A0A9D1IA91"/>
<dbReference type="PRINTS" id="PR00076">
    <property type="entry name" value="6PGDHDRGNASE"/>
</dbReference>
<evidence type="ECO:0000256" key="4">
    <source>
        <dbReference type="ARBA" id="ARBA00023002"/>
    </source>
</evidence>
<dbReference type="Pfam" id="PF00393">
    <property type="entry name" value="6PGD"/>
    <property type="match status" value="1"/>
</dbReference>
<dbReference type="InterPro" id="IPR006184">
    <property type="entry name" value="6PGdom_BS"/>
</dbReference>
<dbReference type="FunFam" id="1.10.1040.10:FF:000032">
    <property type="entry name" value="6-phosphogluconate dehydrogenase, decarboxylating"/>
    <property type="match status" value="1"/>
</dbReference>
<comment type="catalytic activity">
    <reaction evidence="7 10">
        <text>6-phospho-D-gluconate + NADP(+) = D-ribulose 5-phosphate + CO2 + NADPH</text>
        <dbReference type="Rhea" id="RHEA:10116"/>
        <dbReference type="ChEBI" id="CHEBI:16526"/>
        <dbReference type="ChEBI" id="CHEBI:57783"/>
        <dbReference type="ChEBI" id="CHEBI:58121"/>
        <dbReference type="ChEBI" id="CHEBI:58349"/>
        <dbReference type="ChEBI" id="CHEBI:58759"/>
        <dbReference type="EC" id="1.1.1.44"/>
    </reaction>
</comment>
<comment type="caution">
    <text evidence="12">The sequence shown here is derived from an EMBL/GenBank/DDBJ whole genome shotgun (WGS) entry which is preliminary data.</text>
</comment>
<dbReference type="Gene3D" id="1.10.1040.10">
    <property type="entry name" value="N-(1-d-carboxylethyl)-l-norvaline Dehydrogenase, domain 2"/>
    <property type="match status" value="1"/>
</dbReference>
<evidence type="ECO:0000256" key="5">
    <source>
        <dbReference type="ARBA" id="ARBA00023064"/>
    </source>
</evidence>
<protein>
    <recommendedName>
        <fullName evidence="7 10">6-phosphogluconate dehydrogenase, decarboxylating</fullName>
        <ecNumber evidence="7 10">1.1.1.44</ecNumber>
    </recommendedName>
</protein>
<dbReference type="NCBIfam" id="TIGR00873">
    <property type="entry name" value="gnd"/>
    <property type="match status" value="1"/>
</dbReference>
<feature type="binding site" description="in other chain" evidence="9">
    <location>
        <begin position="187"/>
        <end position="188"/>
    </location>
    <ligand>
        <name>substrate</name>
        <note>ligand shared between dimeric partners</note>
    </ligand>
</feature>
<keyword evidence="5 10" id="KW-0311">Gluconate utilization</keyword>
<evidence type="ECO:0000313" key="13">
    <source>
        <dbReference type="Proteomes" id="UP000824072"/>
    </source>
</evidence>
<dbReference type="EMBL" id="DVMU01000071">
    <property type="protein sequence ID" value="HIU33533.1"/>
    <property type="molecule type" value="Genomic_DNA"/>
</dbReference>
<dbReference type="InterPro" id="IPR008927">
    <property type="entry name" value="6-PGluconate_DH-like_C_sf"/>
</dbReference>
<feature type="active site" description="Proton donor" evidence="8">
    <location>
        <position position="191"/>
    </location>
</feature>
<dbReference type="PROSITE" id="PS00461">
    <property type="entry name" value="6PGD"/>
    <property type="match status" value="1"/>
</dbReference>
<dbReference type="InterPro" id="IPR036291">
    <property type="entry name" value="NAD(P)-bd_dom_sf"/>
</dbReference>
<feature type="binding site" description="in other chain" evidence="9">
    <location>
        <position position="104"/>
    </location>
    <ligand>
        <name>substrate</name>
        <note>ligand shared between dimeric partners</note>
    </ligand>
</feature>
<feature type="binding site" description="in other chain" evidence="9">
    <location>
        <position position="261"/>
    </location>
    <ligand>
        <name>substrate</name>
        <note>ligand shared between dimeric partners</note>
    </ligand>
</feature>
<feature type="binding site" evidence="9">
    <location>
        <position position="446"/>
    </location>
    <ligand>
        <name>substrate</name>
        <note>ligand shared between dimeric partners</note>
    </ligand>
</feature>
<evidence type="ECO:0000256" key="1">
    <source>
        <dbReference type="ARBA" id="ARBA00008419"/>
    </source>
</evidence>
<dbReference type="GO" id="GO:0050661">
    <property type="term" value="F:NADP binding"/>
    <property type="evidence" value="ECO:0007669"/>
    <property type="project" value="InterPro"/>
</dbReference>